<dbReference type="GeneID" id="84591767"/>
<sequence length="225" mass="24720">MSANCNILGRLQPSHLLLPSFLQDITSLALLFSAFSTCVLIASEDGINPWELEELACDSLLERAFRITPDNRYLMLHGQWHMVTIRISRQRCILSSRADWDTMRISLAWAALERLRKARGSAMNSVRQAGLKLTAKISEQVHSAYGPVAGIGGAETNDGRPGELLHSSRMALKTALFVGSVRMLRRPERGRAVITESGECLPLAVGLPPLLGSDDVKMAELQSIL</sequence>
<accession>A0AAJ8BQT3</accession>
<reference evidence="1" key="2">
    <citation type="submission" date="2025-08" db="UniProtKB">
        <authorList>
            <consortium name="RefSeq"/>
        </authorList>
    </citation>
    <scope>IDENTIFICATION</scope>
</reference>
<name>A0AAJ8BQT3_ASPNG</name>
<evidence type="ECO:0000313" key="1">
    <source>
        <dbReference type="RefSeq" id="XP_059601243.1"/>
    </source>
</evidence>
<dbReference type="VEuPathDB" id="FungiDB:An08g08460"/>
<reference evidence="1" key="1">
    <citation type="submission" date="2025-02" db="EMBL/GenBank/DDBJ databases">
        <authorList>
            <consortium name="NCBI Genome Project"/>
        </authorList>
    </citation>
    <scope>NUCLEOTIDE SEQUENCE</scope>
</reference>
<proteinExistence type="predicted"/>
<dbReference type="RefSeq" id="XP_059601243.1">
    <property type="nucleotide sequence ID" value="XM_059749242.1"/>
</dbReference>
<protein>
    <submittedName>
        <fullName evidence="1">Uncharacterized protein</fullName>
    </submittedName>
</protein>
<dbReference type="KEGG" id="ang:An08g08460"/>
<organism evidence="1">
    <name type="scientific">Aspergillus niger</name>
    <dbReference type="NCBI Taxonomy" id="5061"/>
    <lineage>
        <taxon>Eukaryota</taxon>
        <taxon>Fungi</taxon>
        <taxon>Dikarya</taxon>
        <taxon>Ascomycota</taxon>
        <taxon>Pezizomycotina</taxon>
        <taxon>Eurotiomycetes</taxon>
        <taxon>Eurotiomycetidae</taxon>
        <taxon>Eurotiales</taxon>
        <taxon>Aspergillaceae</taxon>
        <taxon>Aspergillus</taxon>
        <taxon>Aspergillus subgen. Circumdati</taxon>
    </lineage>
</organism>
<dbReference type="AlphaFoldDB" id="A0AAJ8BQT3"/>
<gene>
    <name evidence="1" type="ORF">An08g08460</name>
</gene>